<dbReference type="OrthoDB" id="7628610at2"/>
<gene>
    <name evidence="1" type="ORF">HY29_06675</name>
</gene>
<proteinExistence type="predicted"/>
<accession>A0A062TT07</accession>
<keyword evidence="2" id="KW-1185">Reference proteome</keyword>
<protein>
    <recommendedName>
        <fullName evidence="3">Flagellar assembly protein FliH/Type III secretion system HrpE domain-containing protein</fullName>
    </recommendedName>
</protein>
<dbReference type="Proteomes" id="UP000027037">
    <property type="component" value="Unassembled WGS sequence"/>
</dbReference>
<evidence type="ECO:0000313" key="1">
    <source>
        <dbReference type="EMBL" id="KCZ51031.1"/>
    </source>
</evidence>
<reference evidence="1 2" key="1">
    <citation type="journal article" date="2014" name="Antonie Van Leeuwenhoek">
        <title>Hyphomonas beringensis sp. nov. and Hyphomonas chukchiensis sp. nov., isolated from surface seawater of the Bering Sea and Chukchi Sea.</title>
        <authorList>
            <person name="Li C."/>
            <person name="Lai Q."/>
            <person name="Li G."/>
            <person name="Dong C."/>
            <person name="Wang J."/>
            <person name="Liao Y."/>
            <person name="Shao Z."/>
        </authorList>
    </citation>
    <scope>NUCLEOTIDE SEQUENCE [LARGE SCALE GENOMIC DNA]</scope>
    <source>
        <strain evidence="1 2">25B14_1</strain>
    </source>
</reference>
<evidence type="ECO:0008006" key="3">
    <source>
        <dbReference type="Google" id="ProtNLM"/>
    </source>
</evidence>
<dbReference type="RefSeq" id="WP_034799449.1">
    <property type="nucleotide sequence ID" value="NZ_AWFF01000098.1"/>
</dbReference>
<dbReference type="STRING" id="1280946.HY29_06675"/>
<name>A0A062TT07_9PROT</name>
<dbReference type="AlphaFoldDB" id="A0A062TT07"/>
<dbReference type="EMBL" id="AWFF01000098">
    <property type="protein sequence ID" value="KCZ51031.1"/>
    <property type="molecule type" value="Genomic_DNA"/>
</dbReference>
<evidence type="ECO:0000313" key="2">
    <source>
        <dbReference type="Proteomes" id="UP000027037"/>
    </source>
</evidence>
<comment type="caution">
    <text evidence="1">The sequence shown here is derived from an EMBL/GenBank/DDBJ whole genome shotgun (WGS) entry which is preliminary data.</text>
</comment>
<organism evidence="1 2">
    <name type="scientific">Hyphomonas beringensis</name>
    <dbReference type="NCBI Taxonomy" id="1280946"/>
    <lineage>
        <taxon>Bacteria</taxon>
        <taxon>Pseudomonadati</taxon>
        <taxon>Pseudomonadota</taxon>
        <taxon>Alphaproteobacteria</taxon>
        <taxon>Hyphomonadales</taxon>
        <taxon>Hyphomonadaceae</taxon>
        <taxon>Hyphomonas</taxon>
    </lineage>
</organism>
<sequence>MSESLFSTLPRFDEAHYGTTDRDSAAFADASKSPAAPAFVPDVPEQVAVKPELDPNVAVLIKQLSDEVAAANDRVLQQTKQWVIAIAEKLFPELSKSCLADEIARQLPELLPQASNKVEIRAGEQLAEDLQNVLQQSDKISSVCTIVPVQGAAGQKVEVSWVTGGLTMDFDALLAACVSRVQAVQLSKKGSE</sequence>
<dbReference type="PATRIC" id="fig|1280946.3.peg.3430"/>